<dbReference type="SUPFAM" id="SSF63712">
    <property type="entry name" value="Nicotinic receptor ligand binding domain-like"/>
    <property type="match status" value="1"/>
</dbReference>
<keyword evidence="12 14" id="KW-0407">Ion channel</keyword>
<dbReference type="InterPro" id="IPR038050">
    <property type="entry name" value="Neuro_actylchol_rec"/>
</dbReference>
<keyword evidence="9" id="KW-0675">Receptor</keyword>
<keyword evidence="11" id="KW-1071">Ligand-gated ion channel</keyword>
<evidence type="ECO:0000259" key="16">
    <source>
        <dbReference type="Pfam" id="PF02931"/>
    </source>
</evidence>
<protein>
    <submittedName>
        <fullName evidence="18">DgyrCDS1564</fullName>
    </submittedName>
</protein>
<evidence type="ECO:0000259" key="17">
    <source>
        <dbReference type="Pfam" id="PF02932"/>
    </source>
</evidence>
<keyword evidence="2" id="KW-1003">Cell membrane</keyword>
<dbReference type="CDD" id="cd18997">
    <property type="entry name" value="LGIC_ECD_nAChR"/>
    <property type="match status" value="1"/>
</dbReference>
<evidence type="ECO:0000256" key="7">
    <source>
        <dbReference type="ARBA" id="ARBA00023136"/>
    </source>
</evidence>
<dbReference type="Gene3D" id="2.70.170.10">
    <property type="entry name" value="Neurotransmitter-gated ion-channel ligand-binding domain"/>
    <property type="match status" value="1"/>
</dbReference>
<keyword evidence="1 14" id="KW-0813">Transport</keyword>
<evidence type="ECO:0000256" key="15">
    <source>
        <dbReference type="SAM" id="MobiDB-lite"/>
    </source>
</evidence>
<dbReference type="GO" id="GO:0022848">
    <property type="term" value="F:acetylcholine-gated monoatomic cation-selective channel activity"/>
    <property type="evidence" value="ECO:0007669"/>
    <property type="project" value="InterPro"/>
</dbReference>
<keyword evidence="10" id="KW-0325">Glycoprotein</keyword>
<accession>A0A7I8VCT0</accession>
<comment type="caution">
    <text evidence="18">The sequence shown here is derived from an EMBL/GenBank/DDBJ whole genome shotgun (WGS) entry which is preliminary data.</text>
</comment>
<keyword evidence="3 14" id="KW-0812">Transmembrane</keyword>
<evidence type="ECO:0000256" key="6">
    <source>
        <dbReference type="ARBA" id="ARBA00023065"/>
    </source>
</evidence>
<gene>
    <name evidence="18" type="ORF">DGYR_LOCUS1498</name>
</gene>
<reference evidence="18 19" key="1">
    <citation type="submission" date="2020-08" db="EMBL/GenBank/DDBJ databases">
        <authorList>
            <person name="Hejnol A."/>
        </authorList>
    </citation>
    <scope>NUCLEOTIDE SEQUENCE [LARGE SCALE GENOMIC DNA]</scope>
</reference>
<evidence type="ECO:0000256" key="5">
    <source>
        <dbReference type="ARBA" id="ARBA00023018"/>
    </source>
</evidence>
<dbReference type="FunFam" id="2.70.170.10:FF:000030">
    <property type="entry name" value="AcetylCholine Receptor"/>
    <property type="match status" value="1"/>
</dbReference>
<evidence type="ECO:0000256" key="14">
    <source>
        <dbReference type="RuleBase" id="RU000687"/>
    </source>
</evidence>
<sequence>MRLGVAATLLYVLTKISGSTNFSAERRLFNNLLHHYDCNSRPVLNGNVTVYVNFSIALAQILDLAEKNQTLLSSTLITEEWKDEILVWNPEDYDGLTEIVVPSVRLWLPDIYVVNNADSGEKGAVIAESSRVIAKWNGKITWRIPLIVKSSCAVDIAYFPYDRQTCTIQFSSWIYDVTQLQLSQRRPNIDLGSYVTNTEFELLSVSLESDYLYAKTAKYTRITAQLRIQRKPLYYAYTILAPTIVLSILTLFTFLLPCESGEKVAIGLTVFLSLYVLQLAIAENIPESNSLPLIGLFLTLVMTLNALALVMATLVMNIKKKADRKRVNQVPECILKMCKFIGPYLGAKHLNYYDYYDFCDELDDEMTEGLEISDDEDGNEDEGFLSVSPRDERRSSTISMKSSKLFVEQIAFQSGRRLTVDNISLGSEKARLYVKDVSNMGPNLKIIQPSSIRPPVPVWIKFDWFLVAEVFDKVLCLIYLTGLVLTIGILIIVIPMSHREETQTNI</sequence>
<evidence type="ECO:0000256" key="13">
    <source>
        <dbReference type="ARBA" id="ARBA00034099"/>
    </source>
</evidence>
<feature type="chain" id="PRO_5029931019" evidence="14">
    <location>
        <begin position="19"/>
        <end position="506"/>
    </location>
</feature>
<evidence type="ECO:0000256" key="3">
    <source>
        <dbReference type="ARBA" id="ARBA00022692"/>
    </source>
</evidence>
<dbReference type="Pfam" id="PF02931">
    <property type="entry name" value="Neur_chan_LBD"/>
    <property type="match status" value="1"/>
</dbReference>
<organism evidence="18 19">
    <name type="scientific">Dimorphilus gyrociliatus</name>
    <dbReference type="NCBI Taxonomy" id="2664684"/>
    <lineage>
        <taxon>Eukaryota</taxon>
        <taxon>Metazoa</taxon>
        <taxon>Spiralia</taxon>
        <taxon>Lophotrochozoa</taxon>
        <taxon>Annelida</taxon>
        <taxon>Polychaeta</taxon>
        <taxon>Polychaeta incertae sedis</taxon>
        <taxon>Dinophilidae</taxon>
        <taxon>Dimorphilus</taxon>
    </lineage>
</organism>
<feature type="transmembrane region" description="Helical" evidence="14">
    <location>
        <begin position="234"/>
        <end position="257"/>
    </location>
</feature>
<feature type="compositionally biased region" description="Acidic residues" evidence="15">
    <location>
        <begin position="371"/>
        <end position="383"/>
    </location>
</feature>
<feature type="domain" description="Neurotransmitter-gated ion-channel transmembrane" evidence="17">
    <location>
        <begin position="239"/>
        <end position="482"/>
    </location>
</feature>
<dbReference type="InterPro" id="IPR002394">
    <property type="entry name" value="Nicotinic_acetylcholine_rcpt"/>
</dbReference>
<evidence type="ECO:0000256" key="10">
    <source>
        <dbReference type="ARBA" id="ARBA00023180"/>
    </source>
</evidence>
<dbReference type="GO" id="GO:0004888">
    <property type="term" value="F:transmembrane signaling receptor activity"/>
    <property type="evidence" value="ECO:0007669"/>
    <property type="project" value="InterPro"/>
</dbReference>
<evidence type="ECO:0000256" key="9">
    <source>
        <dbReference type="ARBA" id="ARBA00023170"/>
    </source>
</evidence>
<evidence type="ECO:0000256" key="11">
    <source>
        <dbReference type="ARBA" id="ARBA00023286"/>
    </source>
</evidence>
<dbReference type="GO" id="GO:0045211">
    <property type="term" value="C:postsynaptic membrane"/>
    <property type="evidence" value="ECO:0007669"/>
    <property type="project" value="InterPro"/>
</dbReference>
<feature type="transmembrane region" description="Helical" evidence="14">
    <location>
        <begin position="293"/>
        <end position="316"/>
    </location>
</feature>
<dbReference type="OrthoDB" id="5975154at2759"/>
<evidence type="ECO:0000313" key="18">
    <source>
        <dbReference type="EMBL" id="CAD5112332.1"/>
    </source>
</evidence>
<feature type="region of interest" description="Disordered" evidence="15">
    <location>
        <begin position="371"/>
        <end position="395"/>
    </location>
</feature>
<evidence type="ECO:0000256" key="12">
    <source>
        <dbReference type="ARBA" id="ARBA00023303"/>
    </source>
</evidence>
<dbReference type="Proteomes" id="UP000549394">
    <property type="component" value="Unassembled WGS sequence"/>
</dbReference>
<dbReference type="Gene3D" id="1.20.58.390">
    <property type="entry name" value="Neurotransmitter-gated ion-channel transmembrane domain"/>
    <property type="match status" value="1"/>
</dbReference>
<feature type="transmembrane region" description="Helical" evidence="14">
    <location>
        <begin position="474"/>
        <end position="496"/>
    </location>
</feature>
<feature type="transmembrane region" description="Helical" evidence="14">
    <location>
        <begin position="264"/>
        <end position="281"/>
    </location>
</feature>
<dbReference type="CDD" id="cd19051">
    <property type="entry name" value="LGIC_TM_cation"/>
    <property type="match status" value="1"/>
</dbReference>
<evidence type="ECO:0000256" key="8">
    <source>
        <dbReference type="ARBA" id="ARBA00023157"/>
    </source>
</evidence>
<dbReference type="PROSITE" id="PS00236">
    <property type="entry name" value="NEUROTR_ION_CHANNEL"/>
    <property type="match status" value="1"/>
</dbReference>
<keyword evidence="8" id="KW-1015">Disulfide bond</keyword>
<feature type="signal peptide" evidence="14">
    <location>
        <begin position="1"/>
        <end position="18"/>
    </location>
</feature>
<keyword evidence="19" id="KW-1185">Reference proteome</keyword>
<proteinExistence type="inferred from homology"/>
<feature type="domain" description="Neurotransmitter-gated ion-channel ligand-binding" evidence="16">
    <location>
        <begin position="25"/>
        <end position="232"/>
    </location>
</feature>
<dbReference type="InterPro" id="IPR036734">
    <property type="entry name" value="Neur_chan_lig-bd_sf"/>
</dbReference>
<evidence type="ECO:0000256" key="4">
    <source>
        <dbReference type="ARBA" id="ARBA00022989"/>
    </source>
</evidence>
<dbReference type="AlphaFoldDB" id="A0A7I8VCT0"/>
<keyword evidence="14" id="KW-0732">Signal</keyword>
<comment type="similarity">
    <text evidence="14">Belongs to the ligand-gated ion channel (TC 1.A.9) family.</text>
</comment>
<dbReference type="InterPro" id="IPR006202">
    <property type="entry name" value="Neur_chan_lig-bd"/>
</dbReference>
<dbReference type="PANTHER" id="PTHR18945">
    <property type="entry name" value="NEUROTRANSMITTER GATED ION CHANNEL"/>
    <property type="match status" value="1"/>
</dbReference>
<comment type="subcellular location">
    <subcellularLocation>
        <location evidence="13">Synaptic cell membrane</location>
        <topology evidence="13">Multi-pass membrane protein</topology>
    </subcellularLocation>
</comment>
<evidence type="ECO:0000313" key="19">
    <source>
        <dbReference type="Proteomes" id="UP000549394"/>
    </source>
</evidence>
<keyword evidence="7 14" id="KW-0472">Membrane</keyword>
<dbReference type="InterPro" id="IPR018000">
    <property type="entry name" value="Neurotransmitter_ion_chnl_CS"/>
</dbReference>
<keyword evidence="6 14" id="KW-0406">Ion transport</keyword>
<keyword evidence="5" id="KW-0770">Synapse</keyword>
<name>A0A7I8VCT0_9ANNE</name>
<dbReference type="InterPro" id="IPR006201">
    <property type="entry name" value="Neur_channel"/>
</dbReference>
<dbReference type="SUPFAM" id="SSF90112">
    <property type="entry name" value="Neurotransmitter-gated ion-channel transmembrane pore"/>
    <property type="match status" value="1"/>
</dbReference>
<dbReference type="InterPro" id="IPR006029">
    <property type="entry name" value="Neurotrans-gated_channel_TM"/>
</dbReference>
<dbReference type="PRINTS" id="PR00252">
    <property type="entry name" value="NRIONCHANNEL"/>
</dbReference>
<dbReference type="PRINTS" id="PR00254">
    <property type="entry name" value="NICOTINICR"/>
</dbReference>
<dbReference type="InterPro" id="IPR036719">
    <property type="entry name" value="Neuro-gated_channel_TM_sf"/>
</dbReference>
<keyword evidence="4 14" id="KW-1133">Transmembrane helix</keyword>
<evidence type="ECO:0000256" key="2">
    <source>
        <dbReference type="ARBA" id="ARBA00022475"/>
    </source>
</evidence>
<dbReference type="Pfam" id="PF02932">
    <property type="entry name" value="Neur_chan_memb"/>
    <property type="match status" value="1"/>
</dbReference>
<dbReference type="EMBL" id="CAJFCJ010000002">
    <property type="protein sequence ID" value="CAD5112332.1"/>
    <property type="molecule type" value="Genomic_DNA"/>
</dbReference>
<evidence type="ECO:0000256" key="1">
    <source>
        <dbReference type="ARBA" id="ARBA00022448"/>
    </source>
</evidence>